<proteinExistence type="predicted"/>
<gene>
    <name evidence="1" type="ORF">DL89DRAFT_256064</name>
</gene>
<dbReference type="GeneID" id="63802055"/>
<dbReference type="OrthoDB" id="5577600at2759"/>
<dbReference type="RefSeq" id="XP_040745861.1">
    <property type="nucleotide sequence ID" value="XM_040885407.1"/>
</dbReference>
<keyword evidence="2" id="KW-1185">Reference proteome</keyword>
<dbReference type="AlphaFoldDB" id="A0A1Y1WG20"/>
<accession>A0A1Y1WG20</accession>
<comment type="caution">
    <text evidence="1">The sequence shown here is derived from an EMBL/GenBank/DDBJ whole genome shotgun (WGS) entry which is preliminary data.</text>
</comment>
<sequence length="284" mass="31227">MDQTSSKRKSSLPTVSLQEIINSLLEENRVDEGVRFLNSVSPMAVLNNKKLVSNLLAMFKPTDVLEEDLKQRGSFLLQALEKSSTDTSKVWKVDDERRKSIVQAQHLILTYLVPVKQCPEEFLDLLDELTTMPADGTPVNTVAAMMVTAIGDSGPDSTTKSLGDGMYLAGAGLDGPGPKYRLGLGLRIHADCLRRLLCLLDRVSYPARLLEAISTRFNAVLDNRHNPLEQKIASLLLDLVAIATSCGTISRFECVQRIAKLLAEKDTDQQSAAHRSHQIRPAGC</sequence>
<reference evidence="1 2" key="1">
    <citation type="submission" date="2016-07" db="EMBL/GenBank/DDBJ databases">
        <title>Pervasive Adenine N6-methylation of Active Genes in Fungi.</title>
        <authorList>
            <consortium name="DOE Joint Genome Institute"/>
            <person name="Mondo S.J."/>
            <person name="Dannebaum R.O."/>
            <person name="Kuo R.C."/>
            <person name="Labutti K."/>
            <person name="Haridas S."/>
            <person name="Kuo A."/>
            <person name="Salamov A."/>
            <person name="Ahrendt S.R."/>
            <person name="Lipzen A."/>
            <person name="Sullivan W."/>
            <person name="Andreopoulos W.B."/>
            <person name="Clum A."/>
            <person name="Lindquist E."/>
            <person name="Daum C."/>
            <person name="Ramamoorthy G.K."/>
            <person name="Gryganskyi A."/>
            <person name="Culley D."/>
            <person name="Magnuson J.K."/>
            <person name="James T.Y."/>
            <person name="O'Malley M.A."/>
            <person name="Stajich J.E."/>
            <person name="Spatafora J.W."/>
            <person name="Visel A."/>
            <person name="Grigoriev I.V."/>
        </authorList>
    </citation>
    <scope>NUCLEOTIDE SEQUENCE [LARGE SCALE GENOMIC DNA]</scope>
    <source>
        <strain evidence="1 2">ATCC 12442</strain>
    </source>
</reference>
<organism evidence="1 2">
    <name type="scientific">Linderina pennispora</name>
    <dbReference type="NCBI Taxonomy" id="61395"/>
    <lineage>
        <taxon>Eukaryota</taxon>
        <taxon>Fungi</taxon>
        <taxon>Fungi incertae sedis</taxon>
        <taxon>Zoopagomycota</taxon>
        <taxon>Kickxellomycotina</taxon>
        <taxon>Kickxellomycetes</taxon>
        <taxon>Kickxellales</taxon>
        <taxon>Kickxellaceae</taxon>
        <taxon>Linderina</taxon>
    </lineage>
</organism>
<dbReference type="Proteomes" id="UP000193922">
    <property type="component" value="Unassembled WGS sequence"/>
</dbReference>
<evidence type="ECO:0000313" key="2">
    <source>
        <dbReference type="Proteomes" id="UP000193922"/>
    </source>
</evidence>
<dbReference type="EMBL" id="MCFD01000003">
    <property type="protein sequence ID" value="ORX72437.1"/>
    <property type="molecule type" value="Genomic_DNA"/>
</dbReference>
<evidence type="ECO:0000313" key="1">
    <source>
        <dbReference type="EMBL" id="ORX72437.1"/>
    </source>
</evidence>
<name>A0A1Y1WG20_9FUNG</name>
<protein>
    <submittedName>
        <fullName evidence="1">Uncharacterized protein</fullName>
    </submittedName>
</protein>